<name>A0A8H5G2R9_9AGAR</name>
<dbReference type="EMBL" id="JAACJM010000052">
    <property type="protein sequence ID" value="KAF5357296.1"/>
    <property type="molecule type" value="Genomic_DNA"/>
</dbReference>
<dbReference type="SUPFAM" id="SSF52047">
    <property type="entry name" value="RNI-like"/>
    <property type="match status" value="1"/>
</dbReference>
<dbReference type="InterPro" id="IPR032675">
    <property type="entry name" value="LRR_dom_sf"/>
</dbReference>
<protein>
    <recommendedName>
        <fullName evidence="3">F-box domain-containing protein</fullName>
    </recommendedName>
</protein>
<dbReference type="Gene3D" id="1.20.1280.50">
    <property type="match status" value="1"/>
</dbReference>
<sequence>MANTTPERFVLCPKCNTEIPLSVNLNLEPSTDDLTEKLRSYYTLSESELTNTASSVEDLDQRISWYDEEIGRLETILRAVQEQRELTSVSRAKKAASLNLGVRKLPPEILGQIFSLYCNDTNNGFRQRHTSRPYVAPLSLSHVCSLWRAIVHNFPNLWTIIHPDTSPGGSELVSLCVRLSKQLPLTIHLTGTSSLSVLTRYSDRWQSAFLELTFTKFQYLVQSSISFPLLTVLAITIQYSHPAEWLFGLPDADSWVSSVREGTFDDISPILRELLLDVPHSLPPQDYNLWFNRCTLPLSRITSLTLVGVGEECCEIIQHCPSLECFQMDSYRNTLYHPDMNMSNLKIFTSNITSLTISASDHQSAQVISGLFAFLRLPHLQRLEIRSTPCRSVEWSMNSFSSMMSRVPCPLSIIHLEYVYISQYTLVRVLDMMPNLTLFSLSPVPQLWTKDDQMVMVAKGFEELGIGIYWEKESILAGQ</sequence>
<dbReference type="AlphaFoldDB" id="A0A8H5G2R9"/>
<reference evidence="1 2" key="1">
    <citation type="journal article" date="2020" name="ISME J.">
        <title>Uncovering the hidden diversity of litter-decomposition mechanisms in mushroom-forming fungi.</title>
        <authorList>
            <person name="Floudas D."/>
            <person name="Bentzer J."/>
            <person name="Ahren D."/>
            <person name="Johansson T."/>
            <person name="Persson P."/>
            <person name="Tunlid A."/>
        </authorList>
    </citation>
    <scope>NUCLEOTIDE SEQUENCE [LARGE SCALE GENOMIC DNA]</scope>
    <source>
        <strain evidence="1 2">CBS 291.85</strain>
    </source>
</reference>
<evidence type="ECO:0008006" key="3">
    <source>
        <dbReference type="Google" id="ProtNLM"/>
    </source>
</evidence>
<dbReference type="Gene3D" id="3.80.10.10">
    <property type="entry name" value="Ribonuclease Inhibitor"/>
    <property type="match status" value="1"/>
</dbReference>
<proteinExistence type="predicted"/>
<keyword evidence="2" id="KW-1185">Reference proteome</keyword>
<organism evidence="1 2">
    <name type="scientific">Tetrapyrgos nigripes</name>
    <dbReference type="NCBI Taxonomy" id="182062"/>
    <lineage>
        <taxon>Eukaryota</taxon>
        <taxon>Fungi</taxon>
        <taxon>Dikarya</taxon>
        <taxon>Basidiomycota</taxon>
        <taxon>Agaricomycotina</taxon>
        <taxon>Agaricomycetes</taxon>
        <taxon>Agaricomycetidae</taxon>
        <taxon>Agaricales</taxon>
        <taxon>Marasmiineae</taxon>
        <taxon>Marasmiaceae</taxon>
        <taxon>Tetrapyrgos</taxon>
    </lineage>
</organism>
<evidence type="ECO:0000313" key="1">
    <source>
        <dbReference type="EMBL" id="KAF5357296.1"/>
    </source>
</evidence>
<comment type="caution">
    <text evidence="1">The sequence shown here is derived from an EMBL/GenBank/DDBJ whole genome shotgun (WGS) entry which is preliminary data.</text>
</comment>
<gene>
    <name evidence="1" type="ORF">D9758_005872</name>
</gene>
<accession>A0A8H5G2R9</accession>
<dbReference type="Proteomes" id="UP000559256">
    <property type="component" value="Unassembled WGS sequence"/>
</dbReference>
<dbReference type="OrthoDB" id="3365698at2759"/>
<evidence type="ECO:0000313" key="2">
    <source>
        <dbReference type="Proteomes" id="UP000559256"/>
    </source>
</evidence>